<gene>
    <name evidence="2" type="ORF">HP550_18060</name>
</gene>
<dbReference type="PROSITE" id="PS51257">
    <property type="entry name" value="PROKAR_LIPOPROTEIN"/>
    <property type="match status" value="1"/>
</dbReference>
<feature type="chain" id="PRO_5030805409" description="Lipoprotein" evidence="1">
    <location>
        <begin position="23"/>
        <end position="148"/>
    </location>
</feature>
<keyword evidence="3" id="KW-1185">Reference proteome</keyword>
<dbReference type="AlphaFoldDB" id="A0A7Y6A5R1"/>
<dbReference type="RefSeq" id="WP_175349067.1">
    <property type="nucleotide sequence ID" value="NZ_JABMCI010000070.1"/>
</dbReference>
<evidence type="ECO:0000313" key="2">
    <source>
        <dbReference type="EMBL" id="NUU19157.1"/>
    </source>
</evidence>
<proteinExistence type="predicted"/>
<accession>A0A7Y6A5R1</accession>
<keyword evidence="1" id="KW-0732">Signal</keyword>
<organism evidence="2 3">
    <name type="scientific">Cellulomonas humilata</name>
    <dbReference type="NCBI Taxonomy" id="144055"/>
    <lineage>
        <taxon>Bacteria</taxon>
        <taxon>Bacillati</taxon>
        <taxon>Actinomycetota</taxon>
        <taxon>Actinomycetes</taxon>
        <taxon>Micrococcales</taxon>
        <taxon>Cellulomonadaceae</taxon>
        <taxon>Cellulomonas</taxon>
    </lineage>
</organism>
<protein>
    <recommendedName>
        <fullName evidence="4">Lipoprotein</fullName>
    </recommendedName>
</protein>
<dbReference type="Proteomes" id="UP000565724">
    <property type="component" value="Unassembled WGS sequence"/>
</dbReference>
<reference evidence="2 3" key="1">
    <citation type="submission" date="2020-05" db="EMBL/GenBank/DDBJ databases">
        <title>Genome Sequencing of Type Strains.</title>
        <authorList>
            <person name="Lemaire J.F."/>
            <person name="Inderbitzin P."/>
            <person name="Gregorio O.A."/>
            <person name="Collins S.B."/>
            <person name="Wespe N."/>
            <person name="Knight-Connoni V."/>
        </authorList>
    </citation>
    <scope>NUCLEOTIDE SEQUENCE [LARGE SCALE GENOMIC DNA]</scope>
    <source>
        <strain evidence="2 3">ATCC 25174</strain>
    </source>
</reference>
<evidence type="ECO:0000313" key="3">
    <source>
        <dbReference type="Proteomes" id="UP000565724"/>
    </source>
</evidence>
<evidence type="ECO:0000256" key="1">
    <source>
        <dbReference type="SAM" id="SignalP"/>
    </source>
</evidence>
<dbReference type="EMBL" id="JABMCI010000070">
    <property type="protein sequence ID" value="NUU19157.1"/>
    <property type="molecule type" value="Genomic_DNA"/>
</dbReference>
<comment type="caution">
    <text evidence="2">The sequence shown here is derived from an EMBL/GenBank/DDBJ whole genome shotgun (WGS) entry which is preliminary data.</text>
</comment>
<feature type="signal peptide" evidence="1">
    <location>
        <begin position="1"/>
        <end position="22"/>
    </location>
</feature>
<evidence type="ECO:0008006" key="4">
    <source>
        <dbReference type="Google" id="ProtNLM"/>
    </source>
</evidence>
<name>A0A7Y6A5R1_9CELL</name>
<sequence length="148" mass="15067">MRRVAGAALVLAGVVAGCSAPANGVQGRLVAIDDTGLADVPLEDGWIVALPGPGGIDRLWPDLDERVPDDQLRYFHEPLDPDAVTEAGGIVAPVGGGGRFTLDVPAGPTLLCRLVDAEVQGCAAVELLDGHGVHATVGEGGFFVTIPV</sequence>